<protein>
    <submittedName>
        <fullName evidence="2">Acyl dehydratase</fullName>
    </submittedName>
</protein>
<dbReference type="InterPro" id="IPR029069">
    <property type="entry name" value="HotDog_dom_sf"/>
</dbReference>
<dbReference type="Gene3D" id="3.10.129.10">
    <property type="entry name" value="Hotdog Thioesterase"/>
    <property type="match status" value="1"/>
</dbReference>
<evidence type="ECO:0000259" key="1">
    <source>
        <dbReference type="Pfam" id="PF01575"/>
    </source>
</evidence>
<dbReference type="SUPFAM" id="SSF54637">
    <property type="entry name" value="Thioesterase/thiol ester dehydrase-isomerase"/>
    <property type="match status" value="1"/>
</dbReference>
<dbReference type="InterPro" id="IPR002539">
    <property type="entry name" value="MaoC-like_dom"/>
</dbReference>
<evidence type="ECO:0000313" key="3">
    <source>
        <dbReference type="Proteomes" id="UP000216225"/>
    </source>
</evidence>
<evidence type="ECO:0000313" key="2">
    <source>
        <dbReference type="EMBL" id="RKJ95707.1"/>
    </source>
</evidence>
<proteinExistence type="predicted"/>
<reference evidence="2 3" key="1">
    <citation type="submission" date="2018-09" db="EMBL/GenBank/DDBJ databases">
        <title>Genome comparison of Alicycliphilus sp. BQ1, a polyurethanolytic bacterium, with its closest phylogenetic relatives Alicycliphilus denitrificans BC and K601, unable to attack polyurethane.</title>
        <authorList>
            <person name="Loza-Tavera H."/>
            <person name="Lozano L."/>
            <person name="Cevallos M."/>
            <person name="Maya-Lucas O."/>
            <person name="Garcia-Mena J."/>
            <person name="Hernandez J."/>
        </authorList>
    </citation>
    <scope>NUCLEOTIDE SEQUENCE [LARGE SCALE GENOMIC DNA]</scope>
    <source>
        <strain evidence="2 3">BQ1</strain>
    </source>
</reference>
<dbReference type="AlphaFoldDB" id="A0A420KAB0"/>
<name>A0A420KAB0_9BURK</name>
<comment type="caution">
    <text evidence="2">The sequence shown here is derived from an EMBL/GenBank/DDBJ whole genome shotgun (WGS) entry which is preliminary data.</text>
</comment>
<dbReference type="Proteomes" id="UP000216225">
    <property type="component" value="Unassembled WGS sequence"/>
</dbReference>
<feature type="domain" description="MaoC-like" evidence="1">
    <location>
        <begin position="20"/>
        <end position="115"/>
    </location>
</feature>
<dbReference type="Pfam" id="PF01575">
    <property type="entry name" value="MaoC_dehydratas"/>
    <property type="match status" value="1"/>
</dbReference>
<organism evidence="2 3">
    <name type="scientific">Alicycliphilus denitrificans</name>
    <dbReference type="NCBI Taxonomy" id="179636"/>
    <lineage>
        <taxon>Bacteria</taxon>
        <taxon>Pseudomonadati</taxon>
        <taxon>Pseudomonadota</taxon>
        <taxon>Betaproteobacteria</taxon>
        <taxon>Burkholderiales</taxon>
        <taxon>Comamonadaceae</taxon>
        <taxon>Alicycliphilus</taxon>
    </lineage>
</organism>
<dbReference type="CDD" id="cd03441">
    <property type="entry name" value="R_hydratase_like"/>
    <property type="match status" value="1"/>
</dbReference>
<accession>A0A420KAB0</accession>
<dbReference type="EMBL" id="NKDB02000003">
    <property type="protein sequence ID" value="RKJ95707.1"/>
    <property type="molecule type" value="Genomic_DNA"/>
</dbReference>
<dbReference type="PANTHER" id="PTHR43664:SF1">
    <property type="entry name" value="BETA-METHYLMALYL-COA DEHYDRATASE"/>
    <property type="match status" value="1"/>
</dbReference>
<gene>
    <name evidence="2" type="ORF">CE154_016330</name>
</gene>
<dbReference type="InterPro" id="IPR052342">
    <property type="entry name" value="MCH/BMMD"/>
</dbReference>
<sequence>MFMSVPQLLSPGWHWQDLAAGQELVTHGRTITEYDLMNFITATGMTEVIFTDQTHHGAMPGRVVPGALTYTLMEGLLVQGMLQGTGLALLEISQKLLAPVRVGDTIHALVSINEIVPTSRHGRAVVHSTVSVLNQDGVMVMTYDAKRLLAGRAAV</sequence>
<dbReference type="PANTHER" id="PTHR43664">
    <property type="entry name" value="MONOAMINE OXIDASE-RELATED"/>
    <property type="match status" value="1"/>
</dbReference>